<proteinExistence type="predicted"/>
<dbReference type="EMBL" id="JBHUOV010000002">
    <property type="protein sequence ID" value="MFD2823628.1"/>
    <property type="molecule type" value="Genomic_DNA"/>
</dbReference>
<protein>
    <submittedName>
        <fullName evidence="2">Uncharacterized protein</fullName>
    </submittedName>
</protein>
<name>A0ABW5WQN0_9FLAO</name>
<sequence>MNLQIKNKYKLLALSIVLDIIGLIPFIDLVWAPLSGYIMTRLYKGEMGKYAGIFTFIEEIIPGLDFIPTFTIMWFYTNVIKKTKPEDTIIEVDAE</sequence>
<keyword evidence="1" id="KW-0812">Transmembrane</keyword>
<evidence type="ECO:0000313" key="2">
    <source>
        <dbReference type="EMBL" id="MFD2823628.1"/>
    </source>
</evidence>
<keyword evidence="1" id="KW-1133">Transmembrane helix</keyword>
<comment type="caution">
    <text evidence="2">The sequence shown here is derived from an EMBL/GenBank/DDBJ whole genome shotgun (WGS) entry which is preliminary data.</text>
</comment>
<keyword evidence="1" id="KW-0472">Membrane</keyword>
<keyword evidence="3" id="KW-1185">Reference proteome</keyword>
<evidence type="ECO:0000256" key="1">
    <source>
        <dbReference type="SAM" id="Phobius"/>
    </source>
</evidence>
<feature type="transmembrane region" description="Helical" evidence="1">
    <location>
        <begin position="52"/>
        <end position="76"/>
    </location>
</feature>
<reference evidence="3" key="1">
    <citation type="journal article" date="2019" name="Int. J. Syst. Evol. Microbiol.">
        <title>The Global Catalogue of Microorganisms (GCM) 10K type strain sequencing project: providing services to taxonomists for standard genome sequencing and annotation.</title>
        <authorList>
            <consortium name="The Broad Institute Genomics Platform"/>
            <consortium name="The Broad Institute Genome Sequencing Center for Infectious Disease"/>
            <person name="Wu L."/>
            <person name="Ma J."/>
        </authorList>
    </citation>
    <scope>NUCLEOTIDE SEQUENCE [LARGE SCALE GENOMIC DNA]</scope>
    <source>
        <strain evidence="3">KCTC 32141</strain>
    </source>
</reference>
<dbReference type="Proteomes" id="UP001597533">
    <property type="component" value="Unassembled WGS sequence"/>
</dbReference>
<evidence type="ECO:0000313" key="3">
    <source>
        <dbReference type="Proteomes" id="UP001597533"/>
    </source>
</evidence>
<accession>A0ABW5WQN0</accession>
<organism evidence="2 3">
    <name type="scientific">Lacinutrix iliipiscaria</name>
    <dbReference type="NCBI Taxonomy" id="1230532"/>
    <lineage>
        <taxon>Bacteria</taxon>
        <taxon>Pseudomonadati</taxon>
        <taxon>Bacteroidota</taxon>
        <taxon>Flavobacteriia</taxon>
        <taxon>Flavobacteriales</taxon>
        <taxon>Flavobacteriaceae</taxon>
        <taxon>Lacinutrix</taxon>
    </lineage>
</organism>
<gene>
    <name evidence="2" type="ORF">ACFS5M_08100</name>
</gene>
<feature type="transmembrane region" description="Helical" evidence="1">
    <location>
        <begin position="12"/>
        <end position="32"/>
    </location>
</feature>